<dbReference type="SUPFAM" id="SSF56784">
    <property type="entry name" value="HAD-like"/>
    <property type="match status" value="1"/>
</dbReference>
<dbReference type="InterPro" id="IPR006357">
    <property type="entry name" value="HAD-SF_hydro_IIA"/>
</dbReference>
<dbReference type="InterPro" id="IPR023214">
    <property type="entry name" value="HAD_sf"/>
</dbReference>
<feature type="binding site" evidence="3">
    <location>
        <position position="26"/>
    </location>
    <ligand>
        <name>Mg(2+)</name>
        <dbReference type="ChEBI" id="CHEBI:18420"/>
    </ligand>
</feature>
<feature type="active site" description="Nucleophile" evidence="1">
    <location>
        <position position="24"/>
    </location>
</feature>
<protein>
    <submittedName>
        <fullName evidence="4">HAD-family hydrolase IIA containing protein</fullName>
    </submittedName>
</protein>
<feature type="active site" description="Proton donor" evidence="1">
    <location>
        <position position="26"/>
    </location>
</feature>
<dbReference type="AlphaFoldDB" id="Q22BM8"/>
<feature type="binding site" evidence="3">
    <location>
        <position position="24"/>
    </location>
    <ligand>
        <name>Mg(2+)</name>
        <dbReference type="ChEBI" id="CHEBI:18420"/>
    </ligand>
</feature>
<dbReference type="GO" id="GO:0005737">
    <property type="term" value="C:cytoplasm"/>
    <property type="evidence" value="ECO:0007669"/>
    <property type="project" value="TreeGrafter"/>
</dbReference>
<dbReference type="Pfam" id="PF13344">
    <property type="entry name" value="Hydrolase_6"/>
    <property type="match status" value="1"/>
</dbReference>
<dbReference type="eggNOG" id="KOG2882">
    <property type="taxonomic scope" value="Eukaryota"/>
</dbReference>
<reference evidence="5" key="1">
    <citation type="journal article" date="2006" name="PLoS Biol.">
        <title>Macronuclear genome sequence of the ciliate Tetrahymena thermophila, a model eukaryote.</title>
        <authorList>
            <person name="Eisen J.A."/>
            <person name="Coyne R.S."/>
            <person name="Wu M."/>
            <person name="Wu D."/>
            <person name="Thiagarajan M."/>
            <person name="Wortman J.R."/>
            <person name="Badger J.H."/>
            <person name="Ren Q."/>
            <person name="Amedeo P."/>
            <person name="Jones K.M."/>
            <person name="Tallon L.J."/>
            <person name="Delcher A.L."/>
            <person name="Salzberg S.L."/>
            <person name="Silva J.C."/>
            <person name="Haas B.J."/>
            <person name="Majoros W.H."/>
            <person name="Farzad M."/>
            <person name="Carlton J.M."/>
            <person name="Smith R.K. Jr."/>
            <person name="Garg J."/>
            <person name="Pearlman R.E."/>
            <person name="Karrer K.M."/>
            <person name="Sun L."/>
            <person name="Manning G."/>
            <person name="Elde N.C."/>
            <person name="Turkewitz A.P."/>
            <person name="Asai D.J."/>
            <person name="Wilkes D.E."/>
            <person name="Wang Y."/>
            <person name="Cai H."/>
            <person name="Collins K."/>
            <person name="Stewart B.A."/>
            <person name="Lee S.R."/>
            <person name="Wilamowska K."/>
            <person name="Weinberg Z."/>
            <person name="Ruzzo W.L."/>
            <person name="Wloga D."/>
            <person name="Gaertig J."/>
            <person name="Frankel J."/>
            <person name="Tsao C.-C."/>
            <person name="Gorovsky M.A."/>
            <person name="Keeling P.J."/>
            <person name="Waller R.F."/>
            <person name="Patron N.J."/>
            <person name="Cherry J.M."/>
            <person name="Stover N.A."/>
            <person name="Krieger C.J."/>
            <person name="del Toro C."/>
            <person name="Ryder H.F."/>
            <person name="Williamson S.C."/>
            <person name="Barbeau R.A."/>
            <person name="Hamilton E.P."/>
            <person name="Orias E."/>
        </authorList>
    </citation>
    <scope>NUCLEOTIDE SEQUENCE [LARGE SCALE GENOMIC DNA]</scope>
    <source>
        <strain evidence="5">SB210</strain>
    </source>
</reference>
<gene>
    <name evidence="4" type="ORF">TTHERM_01093670</name>
</gene>
<dbReference type="InParanoid" id="Q22BM8"/>
<evidence type="ECO:0000256" key="2">
    <source>
        <dbReference type="PIRSR" id="PIRSR000915-2"/>
    </source>
</evidence>
<dbReference type="PANTHER" id="PTHR19288:SF46">
    <property type="entry name" value="HALOACID DEHALOGENASE-LIKE HYDROLASE DOMAIN-CONTAINING PROTEIN 2"/>
    <property type="match status" value="1"/>
</dbReference>
<accession>Q22BM8</accession>
<keyword evidence="3" id="KW-0460">Magnesium</keyword>
<organism evidence="4 5">
    <name type="scientific">Tetrahymena thermophila (strain SB210)</name>
    <dbReference type="NCBI Taxonomy" id="312017"/>
    <lineage>
        <taxon>Eukaryota</taxon>
        <taxon>Sar</taxon>
        <taxon>Alveolata</taxon>
        <taxon>Ciliophora</taxon>
        <taxon>Intramacronucleata</taxon>
        <taxon>Oligohymenophorea</taxon>
        <taxon>Hymenostomatida</taxon>
        <taxon>Tetrahymenina</taxon>
        <taxon>Tetrahymenidae</taxon>
        <taxon>Tetrahymena</taxon>
    </lineage>
</organism>
<feature type="binding site" evidence="2">
    <location>
        <position position="226"/>
    </location>
    <ligand>
        <name>substrate</name>
    </ligand>
</feature>
<feature type="binding site" evidence="3">
    <location>
        <position position="251"/>
    </location>
    <ligand>
        <name>Mg(2+)</name>
        <dbReference type="ChEBI" id="CHEBI:18420"/>
    </ligand>
</feature>
<keyword evidence="3" id="KW-0479">Metal-binding</keyword>
<feature type="binding site" evidence="2">
    <location>
        <begin position="58"/>
        <end position="60"/>
    </location>
    <ligand>
        <name>substrate</name>
    </ligand>
</feature>
<dbReference type="STRING" id="312017.Q22BM8"/>
<dbReference type="GeneID" id="7835056"/>
<dbReference type="EMBL" id="GG662340">
    <property type="protein sequence ID" value="EAR82701.2"/>
    <property type="molecule type" value="Genomic_DNA"/>
</dbReference>
<comment type="cofactor">
    <cofactor evidence="3">
        <name>Mg(2+)</name>
        <dbReference type="ChEBI" id="CHEBI:18420"/>
    </cofactor>
    <text evidence="3">Divalent metal ions. Mg(2+) is the most effective.</text>
</comment>
<dbReference type="Gene3D" id="3.40.50.1000">
    <property type="entry name" value="HAD superfamily/HAD-like"/>
    <property type="match status" value="2"/>
</dbReference>
<dbReference type="PANTHER" id="PTHR19288">
    <property type="entry name" value="4-NITROPHENYLPHOSPHATASE-RELATED"/>
    <property type="match status" value="1"/>
</dbReference>
<sequence>MLNQIYRRSQFKELINKYENFFFDCDGVLWKSSNIKIKHAFEALDALKNEGKNVFFISNNCMRSRRVIQERLKNFGFETTQDHIHLSSSLLAHYISREKKDIKKVYLIGMPGIVEEFRNHNIDILDSEEHNQKRITEHKDVEYMEIDKNINAVVLGYNYNINYYKMCYASLLMQENKAQFFASEDTPLIKFRNGRYMPSVGTLTQSLTYGLREKFPNSVQKINLSKPSEYALLQFVKDFKLELNKSVMIGDKIDTDLEMAKRANIDSVLVLTGETRENNLHEVKSLGDKYLSNHIIHVCENLNI</sequence>
<dbReference type="RefSeq" id="XP_001030364.2">
    <property type="nucleotide sequence ID" value="XM_001030364.2"/>
</dbReference>
<keyword evidence="4" id="KW-0378">Hydrolase</keyword>
<evidence type="ECO:0000256" key="1">
    <source>
        <dbReference type="PIRSR" id="PIRSR000915-1"/>
    </source>
</evidence>
<dbReference type="InterPro" id="IPR036412">
    <property type="entry name" value="HAD-like_sf"/>
</dbReference>
<dbReference type="Pfam" id="PF13242">
    <property type="entry name" value="Hydrolase_like"/>
    <property type="match status" value="1"/>
</dbReference>
<dbReference type="PIRSF" id="PIRSF000915">
    <property type="entry name" value="PGP-type_phosphatase"/>
    <property type="match status" value="1"/>
</dbReference>
<dbReference type="KEGG" id="tet:TTHERM_01093670"/>
<name>Q22BM8_TETTS</name>
<dbReference type="GO" id="GO:0016791">
    <property type="term" value="F:phosphatase activity"/>
    <property type="evidence" value="ECO:0007669"/>
    <property type="project" value="TreeGrafter"/>
</dbReference>
<evidence type="ECO:0000256" key="3">
    <source>
        <dbReference type="PIRSR" id="PIRSR000915-3"/>
    </source>
</evidence>
<dbReference type="Proteomes" id="UP000009168">
    <property type="component" value="Unassembled WGS sequence"/>
</dbReference>
<dbReference type="NCBIfam" id="TIGR01460">
    <property type="entry name" value="HAD-SF-IIA"/>
    <property type="match status" value="1"/>
</dbReference>
<dbReference type="GO" id="GO:0046872">
    <property type="term" value="F:metal ion binding"/>
    <property type="evidence" value="ECO:0007669"/>
    <property type="project" value="UniProtKB-KW"/>
</dbReference>
<keyword evidence="5" id="KW-1185">Reference proteome</keyword>
<dbReference type="HOGENOM" id="CLU_043473_0_2_1"/>
<evidence type="ECO:0000313" key="4">
    <source>
        <dbReference type="EMBL" id="EAR82701.2"/>
    </source>
</evidence>
<evidence type="ECO:0000313" key="5">
    <source>
        <dbReference type="Proteomes" id="UP000009168"/>
    </source>
</evidence>
<dbReference type="OrthoDB" id="413953at2759"/>
<proteinExistence type="predicted"/>